<dbReference type="EMBL" id="PJCH01000011">
    <property type="protein sequence ID" value="PQA86761.1"/>
    <property type="molecule type" value="Genomic_DNA"/>
</dbReference>
<protein>
    <submittedName>
        <fullName evidence="2">Uncharacterized protein</fullName>
    </submittedName>
</protein>
<evidence type="ECO:0000313" key="2">
    <source>
        <dbReference type="EMBL" id="PQA86761.1"/>
    </source>
</evidence>
<name>A0A2S7K2P8_9PROT</name>
<gene>
    <name evidence="2" type="ORF">CW354_14825</name>
</gene>
<evidence type="ECO:0000313" key="3">
    <source>
        <dbReference type="Proteomes" id="UP000239504"/>
    </source>
</evidence>
<sequence>MGGAHRNGGAFGLSDRRARPPDRDKDRKHESRRSNRFAVMVGDERENADLTVMLVGAIAVFGGVGVDKGLRSEKGDDRGDKRRACAGATDFH</sequence>
<feature type="compositionally biased region" description="Basic and acidic residues" evidence="1">
    <location>
        <begin position="68"/>
        <end position="83"/>
    </location>
</feature>
<feature type="region of interest" description="Disordered" evidence="1">
    <location>
        <begin position="1"/>
        <end position="36"/>
    </location>
</feature>
<evidence type="ECO:0000256" key="1">
    <source>
        <dbReference type="SAM" id="MobiDB-lite"/>
    </source>
</evidence>
<feature type="compositionally biased region" description="Gly residues" evidence="1">
    <location>
        <begin position="1"/>
        <end position="11"/>
    </location>
</feature>
<feature type="region of interest" description="Disordered" evidence="1">
    <location>
        <begin position="67"/>
        <end position="92"/>
    </location>
</feature>
<organism evidence="2 3">
    <name type="scientific">Hyphococcus luteus</name>
    <dbReference type="NCBI Taxonomy" id="2058213"/>
    <lineage>
        <taxon>Bacteria</taxon>
        <taxon>Pseudomonadati</taxon>
        <taxon>Pseudomonadota</taxon>
        <taxon>Alphaproteobacteria</taxon>
        <taxon>Parvularculales</taxon>
        <taxon>Parvularculaceae</taxon>
        <taxon>Hyphococcus</taxon>
    </lineage>
</organism>
<proteinExistence type="predicted"/>
<reference evidence="2 3" key="1">
    <citation type="submission" date="2017-12" db="EMBL/GenBank/DDBJ databases">
        <authorList>
            <person name="Hurst M.R.H."/>
        </authorList>
    </citation>
    <scope>NUCLEOTIDE SEQUENCE [LARGE SCALE GENOMIC DNA]</scope>
    <source>
        <strain evidence="2 3">SY-3-19</strain>
    </source>
</reference>
<dbReference type="Proteomes" id="UP000239504">
    <property type="component" value="Unassembled WGS sequence"/>
</dbReference>
<accession>A0A2S7K2P8</accession>
<keyword evidence="3" id="KW-1185">Reference proteome</keyword>
<comment type="caution">
    <text evidence="2">The sequence shown here is derived from an EMBL/GenBank/DDBJ whole genome shotgun (WGS) entry which is preliminary data.</text>
</comment>
<feature type="compositionally biased region" description="Basic and acidic residues" evidence="1">
    <location>
        <begin position="14"/>
        <end position="33"/>
    </location>
</feature>
<dbReference type="AlphaFoldDB" id="A0A2S7K2P8"/>